<dbReference type="InterPro" id="IPR050107">
    <property type="entry name" value="ABC_carbohydrate_import_ATPase"/>
</dbReference>
<keyword evidence="2" id="KW-0677">Repeat</keyword>
<dbReference type="Pfam" id="PF00005">
    <property type="entry name" value="ABC_tran"/>
    <property type="match status" value="2"/>
</dbReference>
<evidence type="ECO:0000256" key="3">
    <source>
        <dbReference type="ARBA" id="ARBA00022741"/>
    </source>
</evidence>
<evidence type="ECO:0000259" key="5">
    <source>
        <dbReference type="PROSITE" id="PS50893"/>
    </source>
</evidence>
<dbReference type="PANTHER" id="PTHR43790">
    <property type="entry name" value="CARBOHYDRATE TRANSPORT ATP-BINDING PROTEIN MG119-RELATED"/>
    <property type="match status" value="1"/>
</dbReference>
<keyword evidence="3" id="KW-0547">Nucleotide-binding</keyword>
<evidence type="ECO:0000256" key="4">
    <source>
        <dbReference type="ARBA" id="ARBA00022840"/>
    </source>
</evidence>
<sequence length="497" mass="53163">MTTLSHTPATTPSDLALVTAEAVAKRYGNTTALAGIDISVAAGEILGLVGHNGAGKSTLMRVLAGREQPDAGSIRWRTGGATAKPGTEQPGVRMIYQELALCPDLTVAENIALSDAGTRGAGWNRRAERRVSRKLDEIFPGHGVSVLRRAGDLTMAQRQMVEIVRALCTPSLSLLILDEPTESLSINATRQLYAALRSLADEGVGMVLISHRMQEVLAHADRIAVMKDGRVVEVVAARDTDEDALLAAMGGEVHADTATVRRVSAASAPPEIDARGTVARIDGGDVPFSISPGEIVGLAGLAGHGQDELLHRLWSNARGVRVVRGRAYVPGDRQTSGIFSLWNVADNLTVSATRHLATAGIVPPARRRRLAEEWVQRLNVKGGARAPITSLSGGNQQKVIVARAFATDAPLVLLDDPFRGVDVTTKNELYALMRVEAARGRSIVWYSTENGEMAHCDRVYVFRSGRVVSELSGDDITDERIIADSFGVDAETVQEDR</sequence>
<organism evidence="6 7">
    <name type="scientific">Microbacterium paludicola</name>
    <dbReference type="NCBI Taxonomy" id="300019"/>
    <lineage>
        <taxon>Bacteria</taxon>
        <taxon>Bacillati</taxon>
        <taxon>Actinomycetota</taxon>
        <taxon>Actinomycetes</taxon>
        <taxon>Micrococcales</taxon>
        <taxon>Microbacteriaceae</taxon>
        <taxon>Microbacterium</taxon>
    </lineage>
</organism>
<feature type="domain" description="ABC transporter" evidence="5">
    <location>
        <begin position="18"/>
        <end position="253"/>
    </location>
</feature>
<accession>A0ABU1I1J2</accession>
<dbReference type="EMBL" id="JAVIZA010000001">
    <property type="protein sequence ID" value="MDR6167758.1"/>
    <property type="molecule type" value="Genomic_DNA"/>
</dbReference>
<dbReference type="PANTHER" id="PTHR43790:SF9">
    <property type="entry name" value="GALACTOFURANOSE TRANSPORTER ATP-BINDING PROTEIN YTFR"/>
    <property type="match status" value="1"/>
</dbReference>
<dbReference type="SUPFAM" id="SSF52540">
    <property type="entry name" value="P-loop containing nucleoside triphosphate hydrolases"/>
    <property type="match status" value="2"/>
</dbReference>
<keyword evidence="4 6" id="KW-0067">ATP-binding</keyword>
<dbReference type="Proteomes" id="UP001260188">
    <property type="component" value="Unassembled WGS sequence"/>
</dbReference>
<protein>
    <submittedName>
        <fullName evidence="6">Ribose transport system ATP-binding protein</fullName>
    </submittedName>
</protein>
<name>A0ABU1I1J2_9MICO</name>
<evidence type="ECO:0000313" key="6">
    <source>
        <dbReference type="EMBL" id="MDR6167758.1"/>
    </source>
</evidence>
<dbReference type="SMART" id="SM00382">
    <property type="entry name" value="AAA"/>
    <property type="match status" value="2"/>
</dbReference>
<dbReference type="PROSITE" id="PS50893">
    <property type="entry name" value="ABC_TRANSPORTER_2"/>
    <property type="match status" value="2"/>
</dbReference>
<evidence type="ECO:0000256" key="1">
    <source>
        <dbReference type="ARBA" id="ARBA00022448"/>
    </source>
</evidence>
<dbReference type="GO" id="GO:0005524">
    <property type="term" value="F:ATP binding"/>
    <property type="evidence" value="ECO:0007669"/>
    <property type="project" value="UniProtKB-KW"/>
</dbReference>
<reference evidence="6 7" key="1">
    <citation type="submission" date="2023-08" db="EMBL/GenBank/DDBJ databases">
        <title>Functional and genomic diversity of the sorghum phyllosphere microbiome.</title>
        <authorList>
            <person name="Shade A."/>
        </authorList>
    </citation>
    <scope>NUCLEOTIDE SEQUENCE [LARGE SCALE GENOMIC DNA]</scope>
    <source>
        <strain evidence="6 7">SORGH_AS_0919</strain>
    </source>
</reference>
<proteinExistence type="predicted"/>
<gene>
    <name evidence="6" type="ORF">QE367_001962</name>
</gene>
<dbReference type="InterPro" id="IPR027417">
    <property type="entry name" value="P-loop_NTPase"/>
</dbReference>
<evidence type="ECO:0000256" key="2">
    <source>
        <dbReference type="ARBA" id="ARBA00022737"/>
    </source>
</evidence>
<dbReference type="Gene3D" id="3.40.50.300">
    <property type="entry name" value="P-loop containing nucleotide triphosphate hydrolases"/>
    <property type="match status" value="2"/>
</dbReference>
<comment type="caution">
    <text evidence="6">The sequence shown here is derived from an EMBL/GenBank/DDBJ whole genome shotgun (WGS) entry which is preliminary data.</text>
</comment>
<feature type="domain" description="ABC transporter" evidence="5">
    <location>
        <begin position="260"/>
        <end position="489"/>
    </location>
</feature>
<dbReference type="InterPro" id="IPR003439">
    <property type="entry name" value="ABC_transporter-like_ATP-bd"/>
</dbReference>
<keyword evidence="7" id="KW-1185">Reference proteome</keyword>
<dbReference type="PROSITE" id="PS00211">
    <property type="entry name" value="ABC_TRANSPORTER_1"/>
    <property type="match status" value="1"/>
</dbReference>
<evidence type="ECO:0000313" key="7">
    <source>
        <dbReference type="Proteomes" id="UP001260188"/>
    </source>
</evidence>
<dbReference type="RefSeq" id="WP_309666442.1">
    <property type="nucleotide sequence ID" value="NZ_JAVIZA010000001.1"/>
</dbReference>
<dbReference type="CDD" id="cd03216">
    <property type="entry name" value="ABC_Carb_Monos_I"/>
    <property type="match status" value="1"/>
</dbReference>
<dbReference type="InterPro" id="IPR017871">
    <property type="entry name" value="ABC_transporter-like_CS"/>
</dbReference>
<keyword evidence="1" id="KW-0813">Transport</keyword>
<dbReference type="InterPro" id="IPR003593">
    <property type="entry name" value="AAA+_ATPase"/>
</dbReference>